<reference evidence="7 8" key="1">
    <citation type="submission" date="2014-08" db="EMBL/GenBank/DDBJ databases">
        <title>Complete genome of a marine bacteria Jeotgalibacillus malaysiensis.</title>
        <authorList>
            <person name="Yaakop A.S."/>
            <person name="Chan K.-G."/>
            <person name="Goh K.M."/>
        </authorList>
    </citation>
    <scope>NUCLEOTIDE SEQUENCE [LARGE SCALE GENOMIC DNA]</scope>
    <source>
        <strain evidence="7 8">D5</strain>
        <plasmid evidence="8">Plasmid</plasmid>
    </source>
</reference>
<dbReference type="InterPro" id="IPR001029">
    <property type="entry name" value="Flagellin_N"/>
</dbReference>
<evidence type="ECO:0000313" key="8">
    <source>
        <dbReference type="Proteomes" id="UP000031449"/>
    </source>
</evidence>
<evidence type="ECO:0000256" key="4">
    <source>
        <dbReference type="RuleBase" id="RU362073"/>
    </source>
</evidence>
<dbReference type="Gene3D" id="1.20.1330.10">
    <property type="entry name" value="f41 fragment of flagellin, N-terminal domain"/>
    <property type="match status" value="1"/>
</dbReference>
<evidence type="ECO:0000259" key="5">
    <source>
        <dbReference type="Pfam" id="PF00669"/>
    </source>
</evidence>
<accession>A0A0B5AYL8</accession>
<dbReference type="HOGENOM" id="CLU_011142_2_0_9"/>
<dbReference type="PRINTS" id="PR00207">
    <property type="entry name" value="FLAGELLIN"/>
</dbReference>
<dbReference type="AlphaFoldDB" id="A0A0B5AYL8"/>
<protein>
    <recommendedName>
        <fullName evidence="2 4">Flagellin</fullName>
    </recommendedName>
</protein>
<dbReference type="SUPFAM" id="SSF64518">
    <property type="entry name" value="Phase 1 flagellin"/>
    <property type="match status" value="1"/>
</dbReference>
<comment type="function">
    <text evidence="4">Flagellin is the subunit protein which polymerizes to form the filaments of bacterial flagella.</text>
</comment>
<evidence type="ECO:0000256" key="3">
    <source>
        <dbReference type="ARBA" id="ARBA00023143"/>
    </source>
</evidence>
<sequence length="280" mass="30680">MMINQHFSLLQAFNSYQTYTKRSQDSMTKLSTGSRINKASDDSSGLMMSERFRMQTRGIEQVQGNIQDAKSLIDVADGALDIMGETLGRVHELALKASNETLGADEKLAIQVEVNELLNEVDSIAGNTKFNGVILLNGDADIDVTVSADGSEMNLDIRNMATNNLGYTGTTLNLFKTGGTRDLTLNSSNAKLLASNVSKAIRQIATERGELGAKSNRLDFRVEGLKNEFSTIAKAESRIRDVDVAKETMELTKNQMLAQASMTMMAQGMQHQQSVLMLLR</sequence>
<keyword evidence="4" id="KW-0964">Secreted</keyword>
<dbReference type="Proteomes" id="UP000031449">
    <property type="component" value="Plasmid unnamed"/>
</dbReference>
<evidence type="ECO:0000256" key="2">
    <source>
        <dbReference type="ARBA" id="ARBA00020110"/>
    </source>
</evidence>
<comment type="similarity">
    <text evidence="1 4">Belongs to the bacterial flagellin family.</text>
</comment>
<dbReference type="OrthoDB" id="9796789at2"/>
<dbReference type="GO" id="GO:0009288">
    <property type="term" value="C:bacterial-type flagellum"/>
    <property type="evidence" value="ECO:0007669"/>
    <property type="project" value="UniProtKB-SubCell"/>
</dbReference>
<feature type="domain" description="Flagellin C-terminal" evidence="6">
    <location>
        <begin position="196"/>
        <end position="279"/>
    </location>
</feature>
<feature type="domain" description="Flagellin N-terminal" evidence="5">
    <location>
        <begin position="3"/>
        <end position="139"/>
    </location>
</feature>
<dbReference type="PANTHER" id="PTHR42792">
    <property type="entry name" value="FLAGELLIN"/>
    <property type="match status" value="1"/>
</dbReference>
<name>A0A0B5AYL8_9BACL</name>
<dbReference type="BioCyc" id="JESP1508404:G14D9-13763-MONOMER"/>
<geneLocation type="plasmid" evidence="8"/>
<keyword evidence="3 4" id="KW-0975">Bacterial flagellum</keyword>
<dbReference type="GO" id="GO:0005198">
    <property type="term" value="F:structural molecule activity"/>
    <property type="evidence" value="ECO:0007669"/>
    <property type="project" value="UniProtKB-UniRule"/>
</dbReference>
<dbReference type="InterPro" id="IPR001492">
    <property type="entry name" value="Flagellin"/>
</dbReference>
<evidence type="ECO:0000313" key="7">
    <source>
        <dbReference type="EMBL" id="AJD93757.1"/>
    </source>
</evidence>
<comment type="subcellular location">
    <subcellularLocation>
        <location evidence="4">Secreted</location>
    </subcellularLocation>
    <subcellularLocation>
        <location evidence="4">Bacterial flagellum</location>
    </subcellularLocation>
</comment>
<evidence type="ECO:0000256" key="1">
    <source>
        <dbReference type="ARBA" id="ARBA00005709"/>
    </source>
</evidence>
<proteinExistence type="inferred from homology"/>
<organism evidence="7 8">
    <name type="scientific">Jeotgalibacillus malaysiensis</name>
    <dbReference type="NCBI Taxonomy" id="1508404"/>
    <lineage>
        <taxon>Bacteria</taxon>
        <taxon>Bacillati</taxon>
        <taxon>Bacillota</taxon>
        <taxon>Bacilli</taxon>
        <taxon>Bacillales</taxon>
        <taxon>Caryophanaceae</taxon>
        <taxon>Jeotgalibacillus</taxon>
    </lineage>
</organism>
<dbReference type="GO" id="GO:0005576">
    <property type="term" value="C:extracellular region"/>
    <property type="evidence" value="ECO:0007669"/>
    <property type="project" value="UniProtKB-SubCell"/>
</dbReference>
<dbReference type="Pfam" id="PF00700">
    <property type="entry name" value="Flagellin_C"/>
    <property type="match status" value="1"/>
</dbReference>
<dbReference type="InterPro" id="IPR046358">
    <property type="entry name" value="Flagellin_C"/>
</dbReference>
<evidence type="ECO:0000259" key="6">
    <source>
        <dbReference type="Pfam" id="PF00700"/>
    </source>
</evidence>
<dbReference type="PANTHER" id="PTHR42792:SF2">
    <property type="entry name" value="FLAGELLIN"/>
    <property type="match status" value="1"/>
</dbReference>
<dbReference type="EMBL" id="CP009417">
    <property type="protein sequence ID" value="AJD93757.1"/>
    <property type="molecule type" value="Genomic_DNA"/>
</dbReference>
<keyword evidence="8" id="KW-1185">Reference proteome</keyword>
<dbReference type="Pfam" id="PF00669">
    <property type="entry name" value="Flagellin_N"/>
    <property type="match status" value="1"/>
</dbReference>
<keyword evidence="7" id="KW-0614">Plasmid</keyword>
<gene>
    <name evidence="7" type="ORF">JMA_44400</name>
</gene>
<dbReference type="KEGG" id="jeo:JMA_44400"/>